<evidence type="ECO:0000313" key="1">
    <source>
        <dbReference type="EMBL" id="GMT32314.1"/>
    </source>
</evidence>
<accession>A0AAV5WJP2</accession>
<organism evidence="1 2">
    <name type="scientific">Pristionchus fissidentatus</name>
    <dbReference type="NCBI Taxonomy" id="1538716"/>
    <lineage>
        <taxon>Eukaryota</taxon>
        <taxon>Metazoa</taxon>
        <taxon>Ecdysozoa</taxon>
        <taxon>Nematoda</taxon>
        <taxon>Chromadorea</taxon>
        <taxon>Rhabditida</taxon>
        <taxon>Rhabditina</taxon>
        <taxon>Diplogasteromorpha</taxon>
        <taxon>Diplogasteroidea</taxon>
        <taxon>Neodiplogasteridae</taxon>
        <taxon>Pristionchus</taxon>
    </lineage>
</organism>
<comment type="caution">
    <text evidence="1">The sequence shown here is derived from an EMBL/GenBank/DDBJ whole genome shotgun (WGS) entry which is preliminary data.</text>
</comment>
<protein>
    <submittedName>
        <fullName evidence="1">Uncharacterized protein</fullName>
    </submittedName>
</protein>
<reference evidence="1" key="1">
    <citation type="submission" date="2023-10" db="EMBL/GenBank/DDBJ databases">
        <title>Genome assembly of Pristionchus species.</title>
        <authorList>
            <person name="Yoshida K."/>
            <person name="Sommer R.J."/>
        </authorList>
    </citation>
    <scope>NUCLEOTIDE SEQUENCE</scope>
    <source>
        <strain evidence="1">RS5133</strain>
    </source>
</reference>
<dbReference type="EMBL" id="BTSY01000006">
    <property type="protein sequence ID" value="GMT32314.1"/>
    <property type="molecule type" value="Genomic_DNA"/>
</dbReference>
<dbReference type="AlphaFoldDB" id="A0AAV5WJP2"/>
<proteinExistence type="predicted"/>
<dbReference type="Proteomes" id="UP001432322">
    <property type="component" value="Unassembled WGS sequence"/>
</dbReference>
<gene>
    <name evidence="1" type="ORF">PFISCL1PPCAC_23611</name>
</gene>
<sequence>KEAKFDAVSVCESVMGLSKEAAKASSDNKVIACTTSAYFESWNEIPHPSDVGVKLIVGSAQNDFETVVKACTLVDVTVITNVILTDCEIGTLKRSLPDMSKPSRNFIGRAFDSTLSLFYSTESGDDPQQLIESSMKYGDINKLLLAKRLLLTELARLTAYAKIIHSTRKSVRAVESSDSSFDVTSQGFVESCRVKMHKTIDTIRHAEALIGTATKNGIYGFLPDKEQVRKLASRHNVDGAVLMSLVRKMWTNRRLVSWDALRKELGDKLELNHDSDKHWYTTFSHPHVKDEYLIALSPECVSDATAFLQDLKLFSPPVDFNERYIQCSDRHLADCSFYIPQSGLDEQKLLQLEGASKEYFAFPLLPEEREIKWQSVSLTELEYNLDKVMDESSAKGTPLHLFPRRSYDRLARDLVESGIIICSDYHNVRRSTHSYDRAILPIVNDSVRDRYSLVSSLEVESALMEFGSCDWTEWMGQKLRYHGYTKEVVGFYHRTIAVREFCAQDERLIERLQESMTCSSLNEARSSEEKIKVDAFINSTMETLNRGLRLVKIDPPFKSEEAEEKLAAFIRSRRIPPPKVTAASMKLT</sequence>
<keyword evidence="2" id="KW-1185">Reference proteome</keyword>
<name>A0AAV5WJP2_9BILA</name>
<evidence type="ECO:0000313" key="2">
    <source>
        <dbReference type="Proteomes" id="UP001432322"/>
    </source>
</evidence>
<feature type="non-terminal residue" evidence="1">
    <location>
        <position position="1"/>
    </location>
</feature>